<evidence type="ECO:0000256" key="1">
    <source>
        <dbReference type="ARBA" id="ARBA00004167"/>
    </source>
</evidence>
<dbReference type="SUPFAM" id="SSF140478">
    <property type="entry name" value="LemA-like"/>
    <property type="match status" value="1"/>
</dbReference>
<dbReference type="Pfam" id="PF04011">
    <property type="entry name" value="LemA"/>
    <property type="match status" value="1"/>
</dbReference>
<evidence type="ECO:0000256" key="3">
    <source>
        <dbReference type="ARBA" id="ARBA00022692"/>
    </source>
</evidence>
<dbReference type="RefSeq" id="WP_135244534.1">
    <property type="nucleotide sequence ID" value="NZ_SIHO01000001.1"/>
</dbReference>
<organism evidence="7 8">
    <name type="scientific">Glacieibacterium arshaanense</name>
    <dbReference type="NCBI Taxonomy" id="2511025"/>
    <lineage>
        <taxon>Bacteria</taxon>
        <taxon>Pseudomonadati</taxon>
        <taxon>Pseudomonadota</taxon>
        <taxon>Alphaproteobacteria</taxon>
        <taxon>Sphingomonadales</taxon>
        <taxon>Sphingosinicellaceae</taxon>
        <taxon>Glacieibacterium</taxon>
    </lineage>
</organism>
<gene>
    <name evidence="7" type="ORF">EUV02_01940</name>
</gene>
<dbReference type="PANTHER" id="PTHR34478">
    <property type="entry name" value="PROTEIN LEMA"/>
    <property type="match status" value="1"/>
</dbReference>
<evidence type="ECO:0000313" key="7">
    <source>
        <dbReference type="EMBL" id="TFU05809.1"/>
    </source>
</evidence>
<evidence type="ECO:0000256" key="2">
    <source>
        <dbReference type="ARBA" id="ARBA00008854"/>
    </source>
</evidence>
<dbReference type="GO" id="GO:0016020">
    <property type="term" value="C:membrane"/>
    <property type="evidence" value="ECO:0007669"/>
    <property type="project" value="UniProtKB-SubCell"/>
</dbReference>
<sequence length="186" mass="19936">MGALFWVLLAVILAGLYFWYAAIVTRRNRVAEALAGIDVQLNQRHDLIPNLLAVARRFMEHERGLIEEVTALRTAAVALPPGTSARFAAENQLEAGVGKLLAVAENYPALKSDGPMIEAQRGMTEVETNISAARRFYNSAVGDLRNATQIFPGQLLAGLAGASAPLPFFEAPADARAPVDAAALLR</sequence>
<dbReference type="Gene3D" id="1.20.1440.20">
    <property type="entry name" value="LemA-like domain"/>
    <property type="match status" value="1"/>
</dbReference>
<evidence type="ECO:0000256" key="4">
    <source>
        <dbReference type="ARBA" id="ARBA00022989"/>
    </source>
</evidence>
<evidence type="ECO:0000313" key="8">
    <source>
        <dbReference type="Proteomes" id="UP000297737"/>
    </source>
</evidence>
<evidence type="ECO:0000256" key="5">
    <source>
        <dbReference type="ARBA" id="ARBA00023136"/>
    </source>
</evidence>
<keyword evidence="3 6" id="KW-0812">Transmembrane</keyword>
<evidence type="ECO:0000256" key="6">
    <source>
        <dbReference type="SAM" id="Phobius"/>
    </source>
</evidence>
<protein>
    <submittedName>
        <fullName evidence="7">LemA family protein</fullName>
    </submittedName>
</protein>
<dbReference type="InterPro" id="IPR007156">
    <property type="entry name" value="MamQ_LemA"/>
</dbReference>
<dbReference type="AlphaFoldDB" id="A0A4Y9ERL5"/>
<reference evidence="7 8" key="1">
    <citation type="submission" date="2019-02" db="EMBL/GenBank/DDBJ databases">
        <title>Polymorphobacter sp. isolated from the lake at the Tibet of China.</title>
        <authorList>
            <person name="Li A."/>
        </authorList>
    </citation>
    <scope>NUCLEOTIDE SEQUENCE [LARGE SCALE GENOMIC DNA]</scope>
    <source>
        <strain evidence="7 8">DJ1R-1</strain>
    </source>
</reference>
<keyword evidence="5 6" id="KW-0472">Membrane</keyword>
<dbReference type="EMBL" id="SIHO01000001">
    <property type="protein sequence ID" value="TFU05809.1"/>
    <property type="molecule type" value="Genomic_DNA"/>
</dbReference>
<comment type="subcellular location">
    <subcellularLocation>
        <location evidence="1">Membrane</location>
        <topology evidence="1">Single-pass membrane protein</topology>
    </subcellularLocation>
</comment>
<keyword evidence="8" id="KW-1185">Reference proteome</keyword>
<dbReference type="OrthoDB" id="9804152at2"/>
<dbReference type="InterPro" id="IPR023353">
    <property type="entry name" value="LemA-like_dom_sf"/>
</dbReference>
<dbReference type="PANTHER" id="PTHR34478:SF2">
    <property type="entry name" value="MEMBRANE PROTEIN"/>
    <property type="match status" value="1"/>
</dbReference>
<dbReference type="Proteomes" id="UP000297737">
    <property type="component" value="Unassembled WGS sequence"/>
</dbReference>
<name>A0A4Y9ERL5_9SPHN</name>
<accession>A0A4Y9ERL5</accession>
<comment type="similarity">
    <text evidence="2">Belongs to the LemA family.</text>
</comment>
<keyword evidence="4 6" id="KW-1133">Transmembrane helix</keyword>
<proteinExistence type="inferred from homology"/>
<comment type="caution">
    <text evidence="7">The sequence shown here is derived from an EMBL/GenBank/DDBJ whole genome shotgun (WGS) entry which is preliminary data.</text>
</comment>
<feature type="transmembrane region" description="Helical" evidence="6">
    <location>
        <begin position="6"/>
        <end position="24"/>
    </location>
</feature>